<name>A0AAW2AJJ7_CULAL</name>
<evidence type="ECO:0000313" key="1">
    <source>
        <dbReference type="EMBL" id="KAK9973925.1"/>
    </source>
</evidence>
<reference evidence="1 2" key="1">
    <citation type="submission" date="2024-05" db="EMBL/GenBank/DDBJ databases">
        <title>A high-quality chromosomal-level genome assembly of Topmouth culter (Culter alburnus).</title>
        <authorList>
            <person name="Zhao H."/>
        </authorList>
    </citation>
    <scope>NUCLEOTIDE SEQUENCE [LARGE SCALE GENOMIC DNA]</scope>
    <source>
        <strain evidence="1">CATC2023</strain>
        <tissue evidence="1">Muscle</tissue>
    </source>
</reference>
<gene>
    <name evidence="1" type="ORF">ABG768_022042</name>
</gene>
<sequence length="66" mass="7547">MPARRCPLTHTDRYTLFSHEEENNFSLRLLIFSRSSSVLLRLNDISLSHKSVNVCDSGGGLRRDVQ</sequence>
<protein>
    <submittedName>
        <fullName evidence="1">Uncharacterized protein</fullName>
    </submittedName>
</protein>
<accession>A0AAW2AJJ7</accession>
<keyword evidence="2" id="KW-1185">Reference proteome</keyword>
<proteinExistence type="predicted"/>
<evidence type="ECO:0000313" key="2">
    <source>
        <dbReference type="Proteomes" id="UP001479290"/>
    </source>
</evidence>
<dbReference type="AlphaFoldDB" id="A0AAW2AJJ7"/>
<comment type="caution">
    <text evidence="1">The sequence shown here is derived from an EMBL/GenBank/DDBJ whole genome shotgun (WGS) entry which is preliminary data.</text>
</comment>
<dbReference type="Proteomes" id="UP001479290">
    <property type="component" value="Unassembled WGS sequence"/>
</dbReference>
<feature type="non-terminal residue" evidence="1">
    <location>
        <position position="66"/>
    </location>
</feature>
<dbReference type="EMBL" id="JAWDJR010000005">
    <property type="protein sequence ID" value="KAK9973925.1"/>
    <property type="molecule type" value="Genomic_DNA"/>
</dbReference>
<organism evidence="1 2">
    <name type="scientific">Culter alburnus</name>
    <name type="common">Topmouth culter</name>
    <dbReference type="NCBI Taxonomy" id="194366"/>
    <lineage>
        <taxon>Eukaryota</taxon>
        <taxon>Metazoa</taxon>
        <taxon>Chordata</taxon>
        <taxon>Craniata</taxon>
        <taxon>Vertebrata</taxon>
        <taxon>Euteleostomi</taxon>
        <taxon>Actinopterygii</taxon>
        <taxon>Neopterygii</taxon>
        <taxon>Teleostei</taxon>
        <taxon>Ostariophysi</taxon>
        <taxon>Cypriniformes</taxon>
        <taxon>Xenocyprididae</taxon>
        <taxon>Xenocypridinae</taxon>
        <taxon>Culter</taxon>
    </lineage>
</organism>